<feature type="signal peptide" evidence="11">
    <location>
        <begin position="1"/>
        <end position="25"/>
    </location>
</feature>
<keyword evidence="5" id="KW-0677">Repeat</keyword>
<evidence type="ECO:0000256" key="1">
    <source>
        <dbReference type="ARBA" id="ARBA00011073"/>
    </source>
</evidence>
<dbReference type="PANTHER" id="PTHR43399">
    <property type="entry name" value="SUBTILISIN-RELATED"/>
    <property type="match status" value="1"/>
</dbReference>
<dbReference type="SUPFAM" id="SSF52743">
    <property type="entry name" value="Subtilisin-like"/>
    <property type="match status" value="1"/>
</dbReference>
<dbReference type="GO" id="GO:0006508">
    <property type="term" value="P:proteolysis"/>
    <property type="evidence" value="ECO:0007669"/>
    <property type="project" value="UniProtKB-KW"/>
</dbReference>
<evidence type="ECO:0000256" key="4">
    <source>
        <dbReference type="ARBA" id="ARBA00022729"/>
    </source>
</evidence>
<dbReference type="InterPro" id="IPR036852">
    <property type="entry name" value="Peptidase_S8/S53_dom_sf"/>
</dbReference>
<dbReference type="InterPro" id="IPR034216">
    <property type="entry name" value="C5a_Peptidase"/>
</dbReference>
<keyword evidence="3 9" id="KW-0645">Protease</keyword>
<evidence type="ECO:0000256" key="11">
    <source>
        <dbReference type="SAM" id="SignalP"/>
    </source>
</evidence>
<dbReference type="Pfam" id="PF05922">
    <property type="entry name" value="Inhibitor_I9"/>
    <property type="match status" value="1"/>
</dbReference>
<dbReference type="InterPro" id="IPR051048">
    <property type="entry name" value="Peptidase_S8/S53_subtilisin"/>
</dbReference>
<dbReference type="BioCyc" id="JESP1508404:G14D9-12246-MONOMER"/>
<evidence type="ECO:0000313" key="16">
    <source>
        <dbReference type="EMBL" id="AJD92282.1"/>
    </source>
</evidence>
<evidence type="ECO:0000313" key="17">
    <source>
        <dbReference type="Proteomes" id="UP000031449"/>
    </source>
</evidence>
<proteinExistence type="inferred from homology"/>
<feature type="active site" description="Charge relay system" evidence="8 9">
    <location>
        <position position="209"/>
    </location>
</feature>
<evidence type="ECO:0000256" key="8">
    <source>
        <dbReference type="PIRSR" id="PIRSR615500-1"/>
    </source>
</evidence>
<evidence type="ECO:0000259" key="14">
    <source>
        <dbReference type="Pfam" id="PF05922"/>
    </source>
</evidence>
<sequence>MKKGWKKNLAAALALTMVVGNGAFATAQAQTSPDTNKEIPINVLSNEQAKIAKLADQTKKDKLLSDKAALKAEDEVRVIVEVSGQTALEYATEKGVLYKELSKSEKERFETEAAESQEKVKKNISSKGLKVAYMNSYSTAFNGFSGKVKFKDIEKIESLPGVDKVYISNEYNRPAPVEDMTTSHDFVQSAQTWADAKFQGEGMVVSVIDSGIDPTHKDFVLSEETEVELTSDEVNALNSDQTVKGKFYTEKVPYAYNYYDKNDTIKDIGPDASMHGQHVAGTVGANGDTENGGIRGVAPEAQLLGMKVFSNDPLFPSTFSDIYLAAIDESIRLGADVLNMSLGSTASFYEEESPEDLAITRAVNNGIISSVSAGNSGHIGYGFDNPLYDNPDIGLVGAPGLNADTVQVAASGNYLYLYTHTGTVAGVPEFEGFGVDDWSDLPANTEVVSLKALTGDETALGGPADYEGIDVEGKVVVVERGAYTFYDKTMNARAAGAAGIIVYNSDSPVFYKDQGGWGIPFMKTERAVGLDLEEALADGGLPLSVELEEKSEGPEVGRNTEFSSWGVTPDLEFKPELTAPGGGIYSTLNDDQYGVMSGTSMAAPHVAGGGALIQQYLQTDERFKDYSAEERTRLAKNLLMNTASIITDLNDGEVSPRRQGAGMMQTFAAVNAPVVVTDSTTGEAKVNLKDFTDKKFSMTVTAKSLVDEDVTYDVDASVLADSFTTVDGQKVNALAAKSLDGVTVDAPETVTIPAGGEVELTVNVDLTNAKVHGTDEDGKAVKIDLPENQFVEGFLKLTNDSSAAPSIVVPYLGFYGEWDEPAIVDSLEGDKGFYQDLYDMYGFTTKVINGDAGYDTYPVEVDGEIVYPVSPANADGRYDDIYPLPVFLRNAKEVQYNILGEDESKLKTVLLENNVRKTFFDGGNGSFYSFNPARAWDGTVKDKQVEDGLYHYEIKAKVDYEDARWQSTTVPVYVDNTAAEVSDLSYDRETNTLKFGVSDEGTGVLGYSVYVNGQDLDETAYFTEASANIDLSDYGFTADEVQTVAVAVVDNARNIAVEENVAEDNDAPVIFVDTSAPSPMGVYDTTEIPVRGTIADEGELASFTVNGQDVPFTFDSEVGQYVFNSSVTVDGNGKHDFKFEATDVNGNTTSIGRTFYVDTVKPKVVVNTDNLVSQSTEEVDVDVIVSDNFSEVELKLDGDVLFNSKGATANFLDPVQETVPVTLSLEEGVNTFELEVSDSAGNTEMLNLEITRNDSELFVERVAGEDRYETSVETSKEGWESADTAILARGDNYADALAAVPLSEMHDAPLLLSRTAKMPAVVFEEIKRLGVSTVHVVGGENAISKNVVDMLKKEGITVNRIAGEDRYDTAAKIAAQFGTSSKAVVVNGLNFPDALAVASYAAEQHLPILLTRADSTPKATKDALVKMGASTTYAIGGEQVINNSVLAALPGGYRIAGDTRYSTSLEVAKFFGQNSDTVYVATGRNYADALSGAALAAKKDSGMHLVGSSISKELGEFLQKENVRFAKVLGGENAVSEEVLVELNKYLEN</sequence>
<keyword evidence="6 9" id="KW-0378">Hydrolase</keyword>
<dbReference type="Pfam" id="PF02225">
    <property type="entry name" value="PA"/>
    <property type="match status" value="1"/>
</dbReference>
<dbReference type="PROSITE" id="PS00136">
    <property type="entry name" value="SUBTILASE_ASP"/>
    <property type="match status" value="1"/>
</dbReference>
<keyword evidence="4 11" id="KW-0732">Signal</keyword>
<evidence type="ECO:0000259" key="12">
    <source>
        <dbReference type="Pfam" id="PF00082"/>
    </source>
</evidence>
<feature type="domain" description="PA" evidence="13">
    <location>
        <begin position="461"/>
        <end position="530"/>
    </location>
</feature>
<feature type="chain" id="PRO_5038836062" description="Lactocepin" evidence="11">
    <location>
        <begin position="26"/>
        <end position="1549"/>
    </location>
</feature>
<dbReference type="MEROPS" id="S08.142"/>
<keyword evidence="2" id="KW-0964">Secreted</keyword>
<keyword evidence="7 9" id="KW-0720">Serine protease</keyword>
<dbReference type="HOGENOM" id="CLU_001768_3_0_9"/>
<dbReference type="PANTHER" id="PTHR43399:SF4">
    <property type="entry name" value="CELL WALL-ASSOCIATED PROTEASE"/>
    <property type="match status" value="1"/>
</dbReference>
<dbReference type="Proteomes" id="UP000031449">
    <property type="component" value="Chromosome"/>
</dbReference>
<dbReference type="InterPro" id="IPR046450">
    <property type="entry name" value="PA_dom_sf"/>
</dbReference>
<dbReference type="InterPro" id="IPR003137">
    <property type="entry name" value="PA_domain"/>
</dbReference>
<evidence type="ECO:0000256" key="10">
    <source>
        <dbReference type="RuleBase" id="RU003355"/>
    </source>
</evidence>
<evidence type="ECO:0000256" key="7">
    <source>
        <dbReference type="ARBA" id="ARBA00022825"/>
    </source>
</evidence>
<organism evidence="16 17">
    <name type="scientific">Jeotgalibacillus malaysiensis</name>
    <dbReference type="NCBI Taxonomy" id="1508404"/>
    <lineage>
        <taxon>Bacteria</taxon>
        <taxon>Bacillati</taxon>
        <taxon>Bacillota</taxon>
        <taxon>Bacilli</taxon>
        <taxon>Bacillales</taxon>
        <taxon>Caryophanaceae</taxon>
        <taxon>Jeotgalibacillus</taxon>
    </lineage>
</organism>
<evidence type="ECO:0000259" key="15">
    <source>
        <dbReference type="Pfam" id="PF06280"/>
    </source>
</evidence>
<dbReference type="Gene3D" id="3.40.50.200">
    <property type="entry name" value="Peptidase S8/S53 domain"/>
    <property type="match status" value="1"/>
</dbReference>
<feature type="domain" description="C5a peptidase/Subtilisin-like protease SBT2-like Fn3-like" evidence="15">
    <location>
        <begin position="686"/>
        <end position="812"/>
    </location>
</feature>
<evidence type="ECO:0008006" key="18">
    <source>
        <dbReference type="Google" id="ProtNLM"/>
    </source>
</evidence>
<accession>A0A0B5AU83</accession>
<dbReference type="InterPro" id="IPR023827">
    <property type="entry name" value="Peptidase_S8_Asp-AS"/>
</dbReference>
<dbReference type="SUPFAM" id="SSF52025">
    <property type="entry name" value="PA domain"/>
    <property type="match status" value="1"/>
</dbReference>
<dbReference type="Gene3D" id="3.50.30.30">
    <property type="match status" value="1"/>
</dbReference>
<dbReference type="InterPro" id="IPR000209">
    <property type="entry name" value="Peptidase_S8/S53_dom"/>
</dbReference>
<evidence type="ECO:0000256" key="6">
    <source>
        <dbReference type="ARBA" id="ARBA00022801"/>
    </source>
</evidence>
<reference evidence="16 17" key="1">
    <citation type="submission" date="2014-08" db="EMBL/GenBank/DDBJ databases">
        <title>Complete genome of a marine bacteria Jeotgalibacillus malaysiensis.</title>
        <authorList>
            <person name="Yaakop A.S."/>
            <person name="Chan K.-G."/>
            <person name="Goh K.M."/>
        </authorList>
    </citation>
    <scope>NUCLEOTIDE SEQUENCE [LARGE SCALE GENOMIC DNA]</scope>
    <source>
        <strain evidence="16 17">D5</strain>
    </source>
</reference>
<dbReference type="PROSITE" id="PS00138">
    <property type="entry name" value="SUBTILASE_SER"/>
    <property type="match status" value="1"/>
</dbReference>
<evidence type="ECO:0000256" key="3">
    <source>
        <dbReference type="ARBA" id="ARBA00022670"/>
    </source>
</evidence>
<evidence type="ECO:0000259" key="13">
    <source>
        <dbReference type="Pfam" id="PF02225"/>
    </source>
</evidence>
<dbReference type="GO" id="GO:0016020">
    <property type="term" value="C:membrane"/>
    <property type="evidence" value="ECO:0007669"/>
    <property type="project" value="InterPro"/>
</dbReference>
<keyword evidence="17" id="KW-1185">Reference proteome</keyword>
<dbReference type="InterPro" id="IPR015500">
    <property type="entry name" value="Peptidase_S8_subtilisin-rel"/>
</dbReference>
<dbReference type="PROSITE" id="PS51892">
    <property type="entry name" value="SUBTILASE"/>
    <property type="match status" value="1"/>
</dbReference>
<dbReference type="PRINTS" id="PR00723">
    <property type="entry name" value="SUBTILISIN"/>
</dbReference>
<dbReference type="InterPro" id="IPR010259">
    <property type="entry name" value="S8pro/Inhibitor_I9"/>
</dbReference>
<dbReference type="Gene3D" id="2.60.40.1710">
    <property type="entry name" value="Subtilisin-like superfamily"/>
    <property type="match status" value="1"/>
</dbReference>
<dbReference type="Pfam" id="PF00082">
    <property type="entry name" value="Peptidase_S8"/>
    <property type="match status" value="1"/>
</dbReference>
<dbReference type="EMBL" id="CP009416">
    <property type="protein sequence ID" value="AJD92282.1"/>
    <property type="molecule type" value="Genomic_DNA"/>
</dbReference>
<feature type="active site" description="Charge relay system" evidence="8 9">
    <location>
        <position position="275"/>
    </location>
</feature>
<protein>
    <recommendedName>
        <fullName evidence="18">Lactocepin</fullName>
    </recommendedName>
</protein>
<gene>
    <name evidence="16" type="ORF">JMA_29650</name>
</gene>
<dbReference type="Pfam" id="PF04122">
    <property type="entry name" value="CW_binding_2"/>
    <property type="match status" value="3"/>
</dbReference>
<dbReference type="InterPro" id="IPR010435">
    <property type="entry name" value="C5a/SBT2-like_Fn3"/>
</dbReference>
<feature type="active site" description="Charge relay system" evidence="8 9">
    <location>
        <position position="600"/>
    </location>
</feature>
<dbReference type="KEGG" id="jeo:JMA_29650"/>
<evidence type="ECO:0000256" key="2">
    <source>
        <dbReference type="ARBA" id="ARBA00022525"/>
    </source>
</evidence>
<dbReference type="CDD" id="cd07475">
    <property type="entry name" value="Peptidases_S8_C5a_Peptidase"/>
    <property type="match status" value="1"/>
</dbReference>
<evidence type="ECO:0000256" key="9">
    <source>
        <dbReference type="PROSITE-ProRule" id="PRU01240"/>
    </source>
</evidence>
<dbReference type="STRING" id="1508404.JMA_29650"/>
<dbReference type="Gene3D" id="3.40.50.12090">
    <property type="match status" value="2"/>
</dbReference>
<dbReference type="Pfam" id="PF06280">
    <property type="entry name" value="fn3_5"/>
    <property type="match status" value="1"/>
</dbReference>
<feature type="domain" description="Peptidase S8/S53" evidence="12">
    <location>
        <begin position="200"/>
        <end position="662"/>
    </location>
</feature>
<evidence type="ECO:0000256" key="5">
    <source>
        <dbReference type="ARBA" id="ARBA00022737"/>
    </source>
</evidence>
<dbReference type="GO" id="GO:0004252">
    <property type="term" value="F:serine-type endopeptidase activity"/>
    <property type="evidence" value="ECO:0007669"/>
    <property type="project" value="UniProtKB-UniRule"/>
</dbReference>
<feature type="domain" description="Inhibitor I9" evidence="14">
    <location>
        <begin position="107"/>
        <end position="171"/>
    </location>
</feature>
<dbReference type="InterPro" id="IPR023828">
    <property type="entry name" value="Peptidase_S8_Ser-AS"/>
</dbReference>
<dbReference type="InterPro" id="IPR007253">
    <property type="entry name" value="Cell_wall-bd_2"/>
</dbReference>
<name>A0A0B5AU83_9BACL</name>
<comment type="similarity">
    <text evidence="1 9 10">Belongs to the peptidase S8 family.</text>
</comment>